<sequence>MDLLMFGLVAIGFGAYSTYLLATSLPDEVLDAAAKHCRFAGVGGDTVHEEDMELAINRLSEGKGSRLPPCPARRDI</sequence>
<dbReference type="AlphaFoldDB" id="A0A6N6VYA3"/>
<dbReference type="OrthoDB" id="9135827at2"/>
<evidence type="ECO:0000313" key="1">
    <source>
        <dbReference type="EMBL" id="KAE8753373.1"/>
    </source>
</evidence>
<proteinExistence type="predicted"/>
<dbReference type="EMBL" id="VOSW01000249">
    <property type="protein sequence ID" value="KAE8753373.1"/>
    <property type="molecule type" value="Genomic_DNA"/>
</dbReference>
<evidence type="ECO:0000313" key="2">
    <source>
        <dbReference type="Proteomes" id="UP000463700"/>
    </source>
</evidence>
<organism evidence="1 2">
    <name type="scientific">Paraburkholderia madseniana</name>
    <dbReference type="NCBI Taxonomy" id="2599607"/>
    <lineage>
        <taxon>Bacteria</taxon>
        <taxon>Pseudomonadati</taxon>
        <taxon>Pseudomonadota</taxon>
        <taxon>Betaproteobacteria</taxon>
        <taxon>Burkholderiales</taxon>
        <taxon>Burkholderiaceae</taxon>
        <taxon>Paraburkholderia</taxon>
    </lineage>
</organism>
<protein>
    <submittedName>
        <fullName evidence="1">Uncharacterized protein</fullName>
    </submittedName>
</protein>
<name>A0A6N6VYA3_9BURK</name>
<gene>
    <name evidence="1" type="ORF">FSO04_45560</name>
</gene>
<dbReference type="RefSeq" id="WP_154567979.1">
    <property type="nucleotide sequence ID" value="NZ_WVHR01000134.1"/>
</dbReference>
<comment type="caution">
    <text evidence="1">The sequence shown here is derived from an EMBL/GenBank/DDBJ whole genome shotgun (WGS) entry which is preliminary data.</text>
</comment>
<accession>A0A6N6VYA3</accession>
<dbReference type="Proteomes" id="UP000463700">
    <property type="component" value="Unassembled WGS sequence"/>
</dbReference>
<reference evidence="1 2" key="1">
    <citation type="journal article" date="2020" name="Int. J. Syst. Evol. Microbiol.">
        <title>Paraburkholderia madseniana sp. nov., a phenolic acid-degrading bacterium isolated from acidic forest soil.</title>
        <authorList>
            <person name="Wilhelm R.C."/>
            <person name="Murphy S.J.L."/>
            <person name="Feriancek N.M."/>
            <person name="Karasz D.C."/>
            <person name="DeRito C.M."/>
            <person name="Newman J.D."/>
            <person name="Buckley D.H."/>
        </authorList>
    </citation>
    <scope>NUCLEOTIDE SEQUENCE [LARGE SCALE GENOMIC DNA]</scope>
    <source>
        <strain evidence="1 2">RP11</strain>
    </source>
</reference>